<dbReference type="InterPro" id="IPR059120">
    <property type="entry name" value="Cullin-like_AB"/>
</dbReference>
<keyword evidence="9" id="KW-1185">Reference proteome</keyword>
<evidence type="ECO:0000256" key="6">
    <source>
        <dbReference type="RuleBase" id="RU003829"/>
    </source>
</evidence>
<dbReference type="Pfam" id="PF26557">
    <property type="entry name" value="Cullin_AB"/>
    <property type="match status" value="1"/>
</dbReference>
<dbReference type="InterPro" id="IPR045093">
    <property type="entry name" value="Cullin"/>
</dbReference>
<dbReference type="VEuPathDB" id="VectorBase:HLOH_043080"/>
<proteinExistence type="inferred from homology"/>
<dbReference type="FunFam" id="1.20.1310.10:FF:000019">
    <property type="entry name" value="Cullin 1"/>
    <property type="match status" value="1"/>
</dbReference>
<dbReference type="InterPro" id="IPR036388">
    <property type="entry name" value="WH-like_DNA-bd_sf"/>
</dbReference>
<evidence type="ECO:0000313" key="8">
    <source>
        <dbReference type="EMBL" id="KAH9367051.1"/>
    </source>
</evidence>
<evidence type="ECO:0000259" key="7">
    <source>
        <dbReference type="PROSITE" id="PS50069"/>
    </source>
</evidence>
<dbReference type="InterPro" id="IPR019559">
    <property type="entry name" value="Cullin_neddylation_domain"/>
</dbReference>
<comment type="similarity">
    <text evidence="1 5 6">Belongs to the cullin family.</text>
</comment>
<dbReference type="Gene3D" id="1.10.10.10">
    <property type="entry name" value="Winged helix-like DNA-binding domain superfamily/Winged helix DNA-binding domain"/>
    <property type="match status" value="1"/>
</dbReference>
<dbReference type="FunFam" id="1.20.1310.10:FF:000002">
    <property type="entry name" value="cullin-3 isoform X1"/>
    <property type="match status" value="1"/>
</dbReference>
<dbReference type="InterPro" id="IPR016159">
    <property type="entry name" value="Cullin_repeat-like_dom_sf"/>
</dbReference>
<accession>A0A9J6FWA0</accession>
<evidence type="ECO:0000256" key="2">
    <source>
        <dbReference type="ARBA" id="ARBA00022499"/>
    </source>
</evidence>
<evidence type="ECO:0000256" key="5">
    <source>
        <dbReference type="PROSITE-ProRule" id="PRU00330"/>
    </source>
</evidence>
<name>A0A9J6FWA0_HAELO</name>
<evidence type="ECO:0000313" key="9">
    <source>
        <dbReference type="Proteomes" id="UP000821853"/>
    </source>
</evidence>
<dbReference type="AlphaFoldDB" id="A0A9J6FWA0"/>
<keyword evidence="2" id="KW-1017">Isopeptide bond</keyword>
<keyword evidence="3" id="KW-0833">Ubl conjugation pathway</keyword>
<evidence type="ECO:0000256" key="3">
    <source>
        <dbReference type="ARBA" id="ARBA00022786"/>
    </source>
</evidence>
<dbReference type="Pfam" id="PF00888">
    <property type="entry name" value="Cullin"/>
    <property type="match status" value="1"/>
</dbReference>
<protein>
    <recommendedName>
        <fullName evidence="7">Cullin family profile domain-containing protein</fullName>
    </recommendedName>
</protein>
<dbReference type="OMA" id="HTHCASV"/>
<dbReference type="SUPFAM" id="SSF74788">
    <property type="entry name" value="Cullin repeat-like"/>
    <property type="match status" value="1"/>
</dbReference>
<dbReference type="OrthoDB" id="6420974at2759"/>
<dbReference type="InterPro" id="IPR001373">
    <property type="entry name" value="Cullin_N"/>
</dbReference>
<reference evidence="8 9" key="1">
    <citation type="journal article" date="2020" name="Cell">
        <title>Large-Scale Comparative Analyses of Tick Genomes Elucidate Their Genetic Diversity and Vector Capacities.</title>
        <authorList>
            <consortium name="Tick Genome and Microbiome Consortium (TIGMIC)"/>
            <person name="Jia N."/>
            <person name="Wang J."/>
            <person name="Shi W."/>
            <person name="Du L."/>
            <person name="Sun Y."/>
            <person name="Zhan W."/>
            <person name="Jiang J.F."/>
            <person name="Wang Q."/>
            <person name="Zhang B."/>
            <person name="Ji P."/>
            <person name="Bell-Sakyi L."/>
            <person name="Cui X.M."/>
            <person name="Yuan T.T."/>
            <person name="Jiang B.G."/>
            <person name="Yang W.F."/>
            <person name="Lam T.T."/>
            <person name="Chang Q.C."/>
            <person name="Ding S.J."/>
            <person name="Wang X.J."/>
            <person name="Zhu J.G."/>
            <person name="Ruan X.D."/>
            <person name="Zhao L."/>
            <person name="Wei J.T."/>
            <person name="Ye R.Z."/>
            <person name="Que T.C."/>
            <person name="Du C.H."/>
            <person name="Zhou Y.H."/>
            <person name="Cheng J.X."/>
            <person name="Dai P.F."/>
            <person name="Guo W.B."/>
            <person name="Han X.H."/>
            <person name="Huang E.J."/>
            <person name="Li L.F."/>
            <person name="Wei W."/>
            <person name="Gao Y.C."/>
            <person name="Liu J.Z."/>
            <person name="Shao H.Z."/>
            <person name="Wang X."/>
            <person name="Wang C.C."/>
            <person name="Yang T.C."/>
            <person name="Huo Q.B."/>
            <person name="Li W."/>
            <person name="Chen H.Y."/>
            <person name="Chen S.E."/>
            <person name="Zhou L.G."/>
            <person name="Ni X.B."/>
            <person name="Tian J.H."/>
            <person name="Sheng Y."/>
            <person name="Liu T."/>
            <person name="Pan Y.S."/>
            <person name="Xia L.Y."/>
            <person name="Li J."/>
            <person name="Zhao F."/>
            <person name="Cao W.C."/>
        </authorList>
    </citation>
    <scope>NUCLEOTIDE SEQUENCE [LARGE SCALE GENOMIC DNA]</scope>
    <source>
        <strain evidence="8">HaeL-2018</strain>
    </source>
</reference>
<evidence type="ECO:0000256" key="4">
    <source>
        <dbReference type="ARBA" id="ARBA00022843"/>
    </source>
</evidence>
<dbReference type="GO" id="GO:0031625">
    <property type="term" value="F:ubiquitin protein ligase binding"/>
    <property type="evidence" value="ECO:0007669"/>
    <property type="project" value="InterPro"/>
</dbReference>
<organism evidence="8 9">
    <name type="scientific">Haemaphysalis longicornis</name>
    <name type="common">Bush tick</name>
    <dbReference type="NCBI Taxonomy" id="44386"/>
    <lineage>
        <taxon>Eukaryota</taxon>
        <taxon>Metazoa</taxon>
        <taxon>Ecdysozoa</taxon>
        <taxon>Arthropoda</taxon>
        <taxon>Chelicerata</taxon>
        <taxon>Arachnida</taxon>
        <taxon>Acari</taxon>
        <taxon>Parasitiformes</taxon>
        <taxon>Ixodida</taxon>
        <taxon>Ixodoidea</taxon>
        <taxon>Ixodidae</taxon>
        <taxon>Haemaphysalinae</taxon>
        <taxon>Haemaphysalis</taxon>
    </lineage>
</organism>
<dbReference type="FunFam" id="1.10.10.10:FF:000014">
    <property type="entry name" value="Cullin 1"/>
    <property type="match status" value="1"/>
</dbReference>
<dbReference type="PANTHER" id="PTHR11932">
    <property type="entry name" value="CULLIN"/>
    <property type="match status" value="1"/>
</dbReference>
<dbReference type="SMART" id="SM00884">
    <property type="entry name" value="Cullin_Nedd8"/>
    <property type="match status" value="1"/>
</dbReference>
<dbReference type="SMART" id="SM00182">
    <property type="entry name" value="CULLIN"/>
    <property type="match status" value="1"/>
</dbReference>
<dbReference type="SUPFAM" id="SSF46785">
    <property type="entry name" value="Winged helix' DNA-binding domain"/>
    <property type="match status" value="1"/>
</dbReference>
<dbReference type="EMBL" id="JABSTR010000004">
    <property type="protein sequence ID" value="KAH9367051.1"/>
    <property type="molecule type" value="Genomic_DNA"/>
</dbReference>
<dbReference type="InterPro" id="IPR036317">
    <property type="entry name" value="Cullin_homology_sf"/>
</dbReference>
<dbReference type="InterPro" id="IPR016158">
    <property type="entry name" value="Cullin_homology"/>
</dbReference>
<dbReference type="Pfam" id="PF10557">
    <property type="entry name" value="Cullin_Nedd8"/>
    <property type="match status" value="1"/>
</dbReference>
<keyword evidence="4" id="KW-0832">Ubl conjugation</keyword>
<gene>
    <name evidence="8" type="ORF">HPB48_018111</name>
</gene>
<dbReference type="SUPFAM" id="SSF75632">
    <property type="entry name" value="Cullin homology domain"/>
    <property type="match status" value="1"/>
</dbReference>
<comment type="caution">
    <text evidence="8">The sequence shown here is derived from an EMBL/GenBank/DDBJ whole genome shotgun (WGS) entry which is preliminary data.</text>
</comment>
<dbReference type="Gene3D" id="1.20.1310.10">
    <property type="entry name" value="Cullin Repeats"/>
    <property type="match status" value="2"/>
</dbReference>
<dbReference type="PROSITE" id="PS50069">
    <property type="entry name" value="CULLIN_2"/>
    <property type="match status" value="1"/>
</dbReference>
<sequence>MFRLVSRTTHGLEQLRSSFQEHVLQEGLSAIERVGEEAAKDPGMYVNALLHVHGKYKDLVVTTFGSDGGFFSALEAACRRFVNSNFVTRRPKPRNGTPELLAQYCDSLLLKSRQKSEVDDLEEALDAAILLLRFTDDKDVFKVCYSKMLTMRLLRKTSVSEGAETMMISRLKEVYGNGYTMKLERMIQDIRVSKVLNDNFNKTMKNTQQSLEHGFTAFVLNSGSWPFQASPAVSLPRSLNHSIQSFTRYYLTAHPSRKLTWLYHISEGELATTCFRRPYILRASTMHMVVLLQYNDSLSFTMQHLQEATGISTDMLHSVLKAMLEEGLLSLKDQEQDVQKHQLLPPDAVLSLNTEFSNAKLLVDIRARLNTDAKVQKDADEATIKAERKTCIQAAIVRVMKNRGMLKREQIVANVIDLLSCRFKPDVECIKECIEHLVKKEYLEKAEGEEDTYIYLA</sequence>
<dbReference type="Gene3D" id="3.30.230.130">
    <property type="entry name" value="Cullin, Chain C, Domain 2"/>
    <property type="match status" value="1"/>
</dbReference>
<dbReference type="Proteomes" id="UP000821853">
    <property type="component" value="Chromosome 2"/>
</dbReference>
<evidence type="ECO:0000256" key="1">
    <source>
        <dbReference type="ARBA" id="ARBA00006019"/>
    </source>
</evidence>
<feature type="domain" description="Cullin family profile" evidence="7">
    <location>
        <begin position="96"/>
        <end position="324"/>
    </location>
</feature>
<dbReference type="GO" id="GO:0006511">
    <property type="term" value="P:ubiquitin-dependent protein catabolic process"/>
    <property type="evidence" value="ECO:0007669"/>
    <property type="project" value="InterPro"/>
</dbReference>
<dbReference type="InterPro" id="IPR036390">
    <property type="entry name" value="WH_DNA-bd_sf"/>
</dbReference>